<keyword evidence="2" id="KW-1185">Reference proteome</keyword>
<protein>
    <submittedName>
        <fullName evidence="1">Uncharacterized protein</fullName>
    </submittedName>
</protein>
<dbReference type="RefSeq" id="XP_046043932.1">
    <property type="nucleotide sequence ID" value="XM_046190730.1"/>
</dbReference>
<sequence>MSYMGQSRQIIASANFEQAAKNVQPGSNVTETAAVMGECYPYAYFCPLEPLQKRQGGRDNYGIRLSIVRTSHSLVLRMETGGFSSYNPSWAKAPSPSQMTFSLILPDLDPESQET</sequence>
<accession>A0A9P9JP33</accession>
<gene>
    <name evidence="1" type="ORF">BKA55DRAFT_544610</name>
</gene>
<dbReference type="Proteomes" id="UP000720189">
    <property type="component" value="Unassembled WGS sequence"/>
</dbReference>
<name>A0A9P9JP33_FUSRE</name>
<reference evidence="1" key="1">
    <citation type="journal article" date="2021" name="Nat. Commun.">
        <title>Genetic determinants of endophytism in the Arabidopsis root mycobiome.</title>
        <authorList>
            <person name="Mesny F."/>
            <person name="Miyauchi S."/>
            <person name="Thiergart T."/>
            <person name="Pickel B."/>
            <person name="Atanasova L."/>
            <person name="Karlsson M."/>
            <person name="Huettel B."/>
            <person name="Barry K.W."/>
            <person name="Haridas S."/>
            <person name="Chen C."/>
            <person name="Bauer D."/>
            <person name="Andreopoulos W."/>
            <person name="Pangilinan J."/>
            <person name="LaButti K."/>
            <person name="Riley R."/>
            <person name="Lipzen A."/>
            <person name="Clum A."/>
            <person name="Drula E."/>
            <person name="Henrissat B."/>
            <person name="Kohler A."/>
            <person name="Grigoriev I.V."/>
            <person name="Martin F.M."/>
            <person name="Hacquard S."/>
        </authorList>
    </citation>
    <scope>NUCLEOTIDE SEQUENCE</scope>
    <source>
        <strain evidence="1">MPI-CAGE-AT-0023</strain>
    </source>
</reference>
<dbReference type="EMBL" id="JAGMUX010000019">
    <property type="protein sequence ID" value="KAH7232272.1"/>
    <property type="molecule type" value="Genomic_DNA"/>
</dbReference>
<dbReference type="GeneID" id="70220684"/>
<organism evidence="1 2">
    <name type="scientific">Fusarium redolens</name>
    <dbReference type="NCBI Taxonomy" id="48865"/>
    <lineage>
        <taxon>Eukaryota</taxon>
        <taxon>Fungi</taxon>
        <taxon>Dikarya</taxon>
        <taxon>Ascomycota</taxon>
        <taxon>Pezizomycotina</taxon>
        <taxon>Sordariomycetes</taxon>
        <taxon>Hypocreomycetidae</taxon>
        <taxon>Hypocreales</taxon>
        <taxon>Nectriaceae</taxon>
        <taxon>Fusarium</taxon>
        <taxon>Fusarium redolens species complex</taxon>
    </lineage>
</organism>
<evidence type="ECO:0000313" key="1">
    <source>
        <dbReference type="EMBL" id="KAH7232272.1"/>
    </source>
</evidence>
<evidence type="ECO:0000313" key="2">
    <source>
        <dbReference type="Proteomes" id="UP000720189"/>
    </source>
</evidence>
<comment type="caution">
    <text evidence="1">The sequence shown here is derived from an EMBL/GenBank/DDBJ whole genome shotgun (WGS) entry which is preliminary data.</text>
</comment>
<proteinExistence type="predicted"/>
<dbReference type="AlphaFoldDB" id="A0A9P9JP33"/>